<reference evidence="19" key="1">
    <citation type="submission" date="2010-06" db="EMBL/GenBank/DDBJ databases">
        <authorList>
            <person name="Muzny D."/>
            <person name="Qin X."/>
            <person name="Buhay C."/>
            <person name="Dugan-Rocha S."/>
            <person name="Ding Y."/>
            <person name="Chen G."/>
            <person name="Hawes A."/>
            <person name="Holder M."/>
            <person name="Jhangiani S."/>
            <person name="Johnson A."/>
            <person name="Khan Z."/>
            <person name="Li Z."/>
            <person name="Liu W."/>
            <person name="Liu X."/>
            <person name="Perez L."/>
            <person name="Shen H."/>
            <person name="Wang Q."/>
            <person name="Watt J."/>
            <person name="Xi L."/>
            <person name="Xin Y."/>
            <person name="Zhou J."/>
            <person name="Deng J."/>
            <person name="Jiang H."/>
            <person name="Liu Y."/>
            <person name="Qu J."/>
            <person name="Song X.-Z."/>
            <person name="Zhang L."/>
            <person name="Villasana D."/>
            <person name="Johnson A."/>
            <person name="Liu J."/>
            <person name="Liyanage D."/>
            <person name="Lorensuhewa L."/>
            <person name="Robinson T."/>
            <person name="Song A."/>
            <person name="Song B.-B."/>
            <person name="Dinh H."/>
            <person name="Thornton R."/>
            <person name="Coyle M."/>
            <person name="Francisco L."/>
            <person name="Jackson L."/>
            <person name="Javaid M."/>
            <person name="Korchina V."/>
            <person name="Kovar C."/>
            <person name="Mata R."/>
            <person name="Mathew T."/>
            <person name="Ngo R."/>
            <person name="Nguyen L."/>
            <person name="Nguyen N."/>
            <person name="Okwuonu G."/>
            <person name="Ongeri F."/>
            <person name="Pham C."/>
            <person name="Simmons D."/>
            <person name="Wilczek-Boney K."/>
            <person name="Hale W."/>
            <person name="Jakkamsetti A."/>
            <person name="Pham P."/>
            <person name="Ruth R."/>
            <person name="San Lucas F."/>
            <person name="Warren J."/>
            <person name="Zhang J."/>
            <person name="Zhao Z."/>
            <person name="Zhou C."/>
            <person name="Zhu D."/>
            <person name="Lee S."/>
            <person name="Bess C."/>
            <person name="Blankenburg K."/>
            <person name="Forbes L."/>
            <person name="Fu Q."/>
            <person name="Gubbala S."/>
            <person name="Hirani K."/>
            <person name="Jayaseelan J.C."/>
            <person name="Lara F."/>
            <person name="Munidasa M."/>
            <person name="Palculict T."/>
            <person name="Patil S."/>
            <person name="Pu L.-L."/>
            <person name="Saada N."/>
            <person name="Tang L."/>
            <person name="Weissenberger G."/>
            <person name="Zhu Y."/>
            <person name="Hemphill L."/>
            <person name="Shang Y."/>
            <person name="Youmans B."/>
            <person name="Ayvaz T."/>
            <person name="Ross M."/>
            <person name="Santibanez J."/>
            <person name="Aqrawi P."/>
            <person name="Gross S."/>
            <person name="Joshi V."/>
            <person name="Fowler G."/>
            <person name="Nazareth L."/>
            <person name="Reid J."/>
            <person name="Worley K."/>
            <person name="Petrosino J."/>
            <person name="Highlander S."/>
            <person name="Gibbs R."/>
        </authorList>
    </citation>
    <scope>NUCLEOTIDE SEQUENCE [LARGE SCALE GENOMIC DNA]</scope>
    <source>
        <strain evidence="19">ATCC 33030</strain>
    </source>
</reference>
<dbReference type="UniPathway" id="UPA00299"/>
<evidence type="ECO:0000256" key="3">
    <source>
        <dbReference type="ARBA" id="ARBA00008061"/>
    </source>
</evidence>
<keyword evidence="9 14" id="KW-0326">Glycosidase</keyword>
<keyword evidence="8" id="KW-0119">Carbohydrate metabolism</keyword>
<comment type="pathway">
    <text evidence="2 14">Glycan biosynthesis; trehalose biosynthesis.</text>
</comment>
<dbReference type="Pfam" id="PF00128">
    <property type="entry name" value="Alpha-amylase"/>
    <property type="match status" value="1"/>
</dbReference>
<keyword evidence="7 14" id="KW-0378">Hydrolase</keyword>
<feature type="site" description="Transition state stabilizer" evidence="17">
    <location>
        <position position="380"/>
    </location>
</feature>
<dbReference type="InterPro" id="IPR013783">
    <property type="entry name" value="Ig-like_fold"/>
</dbReference>
<dbReference type="PANTHER" id="PTHR43651:SF11">
    <property type="entry name" value="MALTO-OLIGOSYLTREHALOSE TREHALOHYDROLASE"/>
    <property type="match status" value="1"/>
</dbReference>
<dbReference type="CDD" id="cd02853">
    <property type="entry name" value="E_set_MTHase_like_N"/>
    <property type="match status" value="1"/>
</dbReference>
<comment type="catalytic activity">
    <reaction evidence="12 14">
        <text>hydrolysis of (1-&gt;4)-alpha-D-glucosidic linkage in 4-alpha-D-[(1-&gt;4)-alpha-D-glucanosyl]n trehalose to yield trehalose and (1-&gt;4)-alpha-D-glucan.</text>
        <dbReference type="EC" id="3.2.1.141"/>
    </reaction>
</comment>
<evidence type="ECO:0000256" key="11">
    <source>
        <dbReference type="ARBA" id="ARBA00033284"/>
    </source>
</evidence>
<feature type="binding site" evidence="16">
    <location>
        <begin position="245"/>
        <end position="250"/>
    </location>
    <ligand>
        <name>substrate</name>
    </ligand>
</feature>
<dbReference type="InterPro" id="IPR004193">
    <property type="entry name" value="Glyco_hydro_13_N"/>
</dbReference>
<evidence type="ECO:0000256" key="8">
    <source>
        <dbReference type="ARBA" id="ARBA00023277"/>
    </source>
</evidence>
<dbReference type="InterPro" id="IPR022567">
    <property type="entry name" value="DUF3459"/>
</dbReference>
<feature type="binding site" evidence="16">
    <location>
        <begin position="309"/>
        <end position="313"/>
    </location>
    <ligand>
        <name>substrate</name>
    </ligand>
</feature>
<feature type="active site" description="Nucleophile" evidence="15">
    <location>
        <position position="247"/>
    </location>
</feature>
<dbReference type="Gene3D" id="1.10.10.760">
    <property type="entry name" value="E-set domains of sugar-utilizing enzymes"/>
    <property type="match status" value="1"/>
</dbReference>
<dbReference type="EC" id="3.2.1.141" evidence="4 13"/>
<evidence type="ECO:0000256" key="7">
    <source>
        <dbReference type="ARBA" id="ARBA00022801"/>
    </source>
</evidence>
<comment type="caution">
    <text evidence="19">The sequence shown here is derived from an EMBL/GenBank/DDBJ whole genome shotgun (WGS) entry which is preliminary data.</text>
</comment>
<dbReference type="InterPro" id="IPR014756">
    <property type="entry name" value="Ig_E-set"/>
</dbReference>
<evidence type="ECO:0000256" key="1">
    <source>
        <dbReference type="ARBA" id="ARBA00004496"/>
    </source>
</evidence>
<evidence type="ECO:0000256" key="5">
    <source>
        <dbReference type="ARBA" id="ARBA00015938"/>
    </source>
</evidence>
<evidence type="ECO:0000256" key="6">
    <source>
        <dbReference type="ARBA" id="ARBA00022490"/>
    </source>
</evidence>
<dbReference type="OrthoDB" id="9800174at2"/>
<dbReference type="Pfam" id="PF11941">
    <property type="entry name" value="DUF3459"/>
    <property type="match status" value="1"/>
</dbReference>
<dbReference type="SMART" id="SM00642">
    <property type="entry name" value="Aamy"/>
    <property type="match status" value="1"/>
</dbReference>
<evidence type="ECO:0000256" key="15">
    <source>
        <dbReference type="PIRSR" id="PIRSR006337-1"/>
    </source>
</evidence>
<dbReference type="GO" id="GO:0033942">
    <property type="term" value="F:4-alpha-D-(1-&gt;4)-alpha-D-glucanotrehalose trehalohydrolase activity"/>
    <property type="evidence" value="ECO:0007669"/>
    <property type="project" value="UniProtKB-EC"/>
</dbReference>
<dbReference type="EMBL" id="ACLJ02000003">
    <property type="protein sequence ID" value="EFK53632.1"/>
    <property type="molecule type" value="Genomic_DNA"/>
</dbReference>
<protein>
    <recommendedName>
        <fullName evidence="5 13">Malto-oligosyltrehalose trehalohydrolase</fullName>
        <shortName evidence="14">MTHase</shortName>
        <ecNumber evidence="4 13">3.2.1.141</ecNumber>
    </recommendedName>
    <alternativeName>
        <fullName evidence="11 14">4-alpha-D-((1-&gt;4)-alpha-D-glucano)trehalose trehalohydrolase</fullName>
    </alternativeName>
    <alternativeName>
        <fullName evidence="10 14">Maltooligosyl trehalose trehalohydrolase</fullName>
    </alternativeName>
</protein>
<dbReference type="InterPro" id="IPR012768">
    <property type="entry name" value="Trehalose_TreZ"/>
</dbReference>
<dbReference type="InterPro" id="IPR044901">
    <property type="entry name" value="Trehalose_TreZ_E-set_sf"/>
</dbReference>
<dbReference type="AlphaFoldDB" id="D7WEV1"/>
<proteinExistence type="inferred from homology"/>
<evidence type="ECO:0000256" key="17">
    <source>
        <dbReference type="PIRSR" id="PIRSR006337-3"/>
    </source>
</evidence>
<dbReference type="eggNOG" id="COG0296">
    <property type="taxonomic scope" value="Bacteria"/>
</dbReference>
<gene>
    <name evidence="19" type="primary">treZ</name>
    <name evidence="19" type="ORF">HMPREF0291_11289</name>
</gene>
<evidence type="ECO:0000256" key="2">
    <source>
        <dbReference type="ARBA" id="ARBA00005199"/>
    </source>
</evidence>
<evidence type="ECO:0000256" key="9">
    <source>
        <dbReference type="ARBA" id="ARBA00023295"/>
    </source>
</evidence>
<dbReference type="InterPro" id="IPR017853">
    <property type="entry name" value="GH"/>
</dbReference>
<feature type="domain" description="Glycosyl hydrolase family 13 catalytic" evidence="18">
    <location>
        <begin position="98"/>
        <end position="497"/>
    </location>
</feature>
<dbReference type="Pfam" id="PF02922">
    <property type="entry name" value="CBM_48"/>
    <property type="match status" value="1"/>
</dbReference>
<dbReference type="GO" id="GO:0005737">
    <property type="term" value="C:cytoplasm"/>
    <property type="evidence" value="ECO:0007669"/>
    <property type="project" value="UniProtKB-SubCell"/>
</dbReference>
<dbReference type="PIRSF" id="PIRSF006337">
    <property type="entry name" value="Trehalose_TreZ"/>
    <property type="match status" value="1"/>
</dbReference>
<dbReference type="Proteomes" id="UP000004208">
    <property type="component" value="Unassembled WGS sequence"/>
</dbReference>
<dbReference type="SUPFAM" id="SSF51445">
    <property type="entry name" value="(Trans)glycosidases"/>
    <property type="match status" value="1"/>
</dbReference>
<feature type="binding site" evidence="16">
    <location>
        <begin position="379"/>
        <end position="384"/>
    </location>
    <ligand>
        <name>substrate</name>
    </ligand>
</feature>
<keyword evidence="6" id="KW-0963">Cytoplasm</keyword>
<dbReference type="PANTHER" id="PTHR43651">
    <property type="entry name" value="1,4-ALPHA-GLUCAN-BRANCHING ENZYME"/>
    <property type="match status" value="1"/>
</dbReference>
<evidence type="ECO:0000256" key="13">
    <source>
        <dbReference type="NCBIfam" id="TIGR02402"/>
    </source>
</evidence>
<dbReference type="SUPFAM" id="SSF81296">
    <property type="entry name" value="E set domains"/>
    <property type="match status" value="1"/>
</dbReference>
<comment type="similarity">
    <text evidence="3 14">Belongs to the glycosyl hydrolase 13 family.</text>
</comment>
<evidence type="ECO:0000256" key="4">
    <source>
        <dbReference type="ARBA" id="ARBA00012268"/>
    </source>
</evidence>
<dbReference type="GO" id="GO:0005992">
    <property type="term" value="P:trehalose biosynthetic process"/>
    <property type="evidence" value="ECO:0007669"/>
    <property type="project" value="UniProtKB-UniRule"/>
</dbReference>
<evidence type="ECO:0000259" key="18">
    <source>
        <dbReference type="SMART" id="SM00642"/>
    </source>
</evidence>
<dbReference type="NCBIfam" id="TIGR02402">
    <property type="entry name" value="trehalose_TreZ"/>
    <property type="match status" value="1"/>
</dbReference>
<name>D7WEV1_9CORY</name>
<evidence type="ECO:0000256" key="10">
    <source>
        <dbReference type="ARBA" id="ARBA00032057"/>
    </source>
</evidence>
<evidence type="ECO:0000256" key="16">
    <source>
        <dbReference type="PIRSR" id="PIRSR006337-2"/>
    </source>
</evidence>
<keyword evidence="20" id="KW-1185">Reference proteome</keyword>
<dbReference type="Gene3D" id="2.60.40.10">
    <property type="entry name" value="Immunoglobulins"/>
    <property type="match status" value="1"/>
</dbReference>
<evidence type="ECO:0000256" key="14">
    <source>
        <dbReference type="PIRNR" id="PIRNR006337"/>
    </source>
</evidence>
<organism evidence="19 20">
    <name type="scientific">Corynebacterium genitalium ATCC 33030</name>
    <dbReference type="NCBI Taxonomy" id="585529"/>
    <lineage>
        <taxon>Bacteria</taxon>
        <taxon>Bacillati</taxon>
        <taxon>Actinomycetota</taxon>
        <taxon>Actinomycetes</taxon>
        <taxon>Mycobacteriales</taxon>
        <taxon>Corynebacteriaceae</taxon>
        <taxon>Corynebacterium</taxon>
    </lineage>
</organism>
<comment type="subcellular location">
    <subcellularLocation>
        <location evidence="1 15">Cytoplasm</location>
    </subcellularLocation>
</comment>
<dbReference type="CDD" id="cd11325">
    <property type="entry name" value="AmyAc_GTHase"/>
    <property type="match status" value="1"/>
</dbReference>
<sequence>MRFEVWAPHAHDVRLIVDDTEHDMRRDDSRRGWWTSDVEQVPGQRYGFTLFDGNDWSKPLPDPRSRRQPDGIHGLSEVVSTDFPWTDDHWVNYELQGQVIYELHVGTFTPEGTFDAIVDKLDYLVELGVTTIELMPVQPFGGERNWGYDGVDWFAVQESYGGPEGLKRLVDAAHHRGVGVFLDVVYNHFGPDGNYNGMFGPYTTAGSTGWGDVVNLSGANSDEVRAYVLDSVRQWLDEFHIDGLRLDAVHSYDDRAAYSIMEEINMLADEIEVKNGPNPIIIAESDLNDPRIIADYAHGGYGLDAQWLDDVHHALHTVITGENIAYYEDFGTVEILADSLRHGYRFRRDWSNFRGRTHGRALNLEQIAPWKLITYTTTHDQVGNRAAGDRPSQNLTMAQHALKAAVIFFSPFTPMIFMGEEFFAQTPFPFFVSHTDEDLQRLTREGRAHEFARYGWNFDHVPDPVDPETFESAKLDWNFAGDNVKMYEIYKDLLTLRRRLGLAKDDLRELRVDHGADGEKWLTMGYDDVFLAANFSDEEVTVPAGGELVYSYGSPRVDKQQTVLSAWEFAIIAR</sequence>
<evidence type="ECO:0000256" key="12">
    <source>
        <dbReference type="ARBA" id="ARBA00034013"/>
    </source>
</evidence>
<dbReference type="InterPro" id="IPR006047">
    <property type="entry name" value="GH13_cat_dom"/>
</dbReference>
<dbReference type="Gene3D" id="3.20.20.80">
    <property type="entry name" value="Glycosidases"/>
    <property type="match status" value="1"/>
</dbReference>
<accession>D7WEV1</accession>
<dbReference type="STRING" id="585529.HMPREF0291_11289"/>
<feature type="active site" description="Proton donor" evidence="15">
    <location>
        <position position="284"/>
    </location>
</feature>
<evidence type="ECO:0000313" key="20">
    <source>
        <dbReference type="Proteomes" id="UP000004208"/>
    </source>
</evidence>
<dbReference type="HOGENOM" id="CLU_020726_2_0_11"/>
<dbReference type="RefSeq" id="WP_005289618.1">
    <property type="nucleotide sequence ID" value="NZ_CM000961.1"/>
</dbReference>
<evidence type="ECO:0000313" key="19">
    <source>
        <dbReference type="EMBL" id="EFK53632.1"/>
    </source>
</evidence>